<feature type="transmembrane region" description="Helical" evidence="1">
    <location>
        <begin position="57"/>
        <end position="74"/>
    </location>
</feature>
<keyword evidence="1" id="KW-0812">Transmembrane</keyword>
<reference evidence="2 3" key="1">
    <citation type="journal article" date="2016" name="ISME J.">
        <title>Chasing the elusive Euryarchaeota class WSA2: genomes reveal a uniquely fastidious methyl-reducing methanogen.</title>
        <authorList>
            <person name="Nobu M.K."/>
            <person name="Narihiro T."/>
            <person name="Kuroda K."/>
            <person name="Mei R."/>
            <person name="Liu W.T."/>
        </authorList>
    </citation>
    <scope>NUCLEOTIDE SEQUENCE [LARGE SCALE GENOMIC DNA]</scope>
    <source>
        <strain evidence="2">U1lsi0528_Bin055</strain>
    </source>
</reference>
<protein>
    <recommendedName>
        <fullName evidence="4">Dolichyl-phosphate-mannose-protein mannosyltransferase</fullName>
    </recommendedName>
</protein>
<feature type="transmembrane region" description="Helical" evidence="1">
    <location>
        <begin position="30"/>
        <end position="50"/>
    </location>
</feature>
<organism evidence="2 3">
    <name type="scientific">Candidatus Methanofastidiosum methylothiophilum</name>
    <dbReference type="NCBI Taxonomy" id="1705564"/>
    <lineage>
        <taxon>Archaea</taxon>
        <taxon>Methanobacteriati</taxon>
        <taxon>Methanobacteriota</taxon>
        <taxon>Stenosarchaea group</taxon>
        <taxon>Candidatus Methanofastidiosia</taxon>
        <taxon>Candidatus Methanofastidiosales</taxon>
        <taxon>Candidatus Methanofastidiosaceae</taxon>
        <taxon>Candidatus Methanofastidiosum</taxon>
    </lineage>
</organism>
<accession>A0A150IS65</accession>
<keyword evidence="1" id="KW-1133">Transmembrane helix</keyword>
<name>A0A150IS65_9EURY</name>
<dbReference type="EMBL" id="LNGC01000141">
    <property type="protein sequence ID" value="KYC47881.1"/>
    <property type="molecule type" value="Genomic_DNA"/>
</dbReference>
<evidence type="ECO:0008006" key="4">
    <source>
        <dbReference type="Google" id="ProtNLM"/>
    </source>
</evidence>
<sequence>MLNGLLSVALNNLTNDVNTQGGTFLSFSRYGYLSFPYITFGILGFIYMLLNKKRDPLFYFTLITSVLIVFKVVFFRRYLATLDILLIVLAGGCIQRIFFEQKKELLVYGKIICLLILFTGSLLLHSQMADNSRLVSDGDIQDIQWMADNIRSENYILTTAYDAPWVLGWGKHPVIAPGLFQWDKYTEEEWNDFLKTSDSQQAVEFMSKYGKDIYIYHSMNIENIELSKYSNKEFQLIREGKSKIYRYAGPVQ</sequence>
<evidence type="ECO:0000256" key="1">
    <source>
        <dbReference type="SAM" id="Phobius"/>
    </source>
</evidence>
<dbReference type="AlphaFoldDB" id="A0A150IS65"/>
<evidence type="ECO:0000313" key="3">
    <source>
        <dbReference type="Proteomes" id="UP000075398"/>
    </source>
</evidence>
<feature type="transmembrane region" description="Helical" evidence="1">
    <location>
        <begin position="105"/>
        <end position="124"/>
    </location>
</feature>
<dbReference type="Proteomes" id="UP000075398">
    <property type="component" value="Unassembled WGS sequence"/>
</dbReference>
<feature type="transmembrane region" description="Helical" evidence="1">
    <location>
        <begin position="80"/>
        <end position="98"/>
    </location>
</feature>
<evidence type="ECO:0000313" key="2">
    <source>
        <dbReference type="EMBL" id="KYC47881.1"/>
    </source>
</evidence>
<comment type="caution">
    <text evidence="2">The sequence shown here is derived from an EMBL/GenBank/DDBJ whole genome shotgun (WGS) entry which is preliminary data.</text>
</comment>
<gene>
    <name evidence="2" type="ORF">AMQ22_01919</name>
</gene>
<keyword evidence="1" id="KW-0472">Membrane</keyword>
<proteinExistence type="predicted"/>